<accession>A0ACA9KZ19</accession>
<name>A0ACA9KZ19_9GLOM</name>
<comment type="caution">
    <text evidence="1">The sequence shown here is derived from an EMBL/GenBank/DDBJ whole genome shotgun (WGS) entry which is preliminary data.</text>
</comment>
<organism evidence="1 2">
    <name type="scientific">Dentiscutata heterogama</name>
    <dbReference type="NCBI Taxonomy" id="1316150"/>
    <lineage>
        <taxon>Eukaryota</taxon>
        <taxon>Fungi</taxon>
        <taxon>Fungi incertae sedis</taxon>
        <taxon>Mucoromycota</taxon>
        <taxon>Glomeromycotina</taxon>
        <taxon>Glomeromycetes</taxon>
        <taxon>Diversisporales</taxon>
        <taxon>Gigasporaceae</taxon>
        <taxon>Dentiscutata</taxon>
    </lineage>
</organism>
<evidence type="ECO:0000313" key="2">
    <source>
        <dbReference type="Proteomes" id="UP000789702"/>
    </source>
</evidence>
<dbReference type="Proteomes" id="UP000789702">
    <property type="component" value="Unassembled WGS sequence"/>
</dbReference>
<sequence>MAYVEIFGLLLIVAFIFHLIKRPRIGVNEPPLVPYQFPIIGHTYKFLHDSENFLKECKAKYGEPFSLYVFGSVRTFTGADSSPEVLRHSDVFDLNEATNKKYMYVVTWCQYICTFFRCCTG</sequence>
<evidence type="ECO:0000313" key="1">
    <source>
        <dbReference type="EMBL" id="CAG8501349.1"/>
    </source>
</evidence>
<dbReference type="EMBL" id="CAJVPU010002452">
    <property type="protein sequence ID" value="CAG8501349.1"/>
    <property type="molecule type" value="Genomic_DNA"/>
</dbReference>
<proteinExistence type="predicted"/>
<keyword evidence="2" id="KW-1185">Reference proteome</keyword>
<reference evidence="1" key="1">
    <citation type="submission" date="2021-06" db="EMBL/GenBank/DDBJ databases">
        <authorList>
            <person name="Kallberg Y."/>
            <person name="Tangrot J."/>
            <person name="Rosling A."/>
        </authorList>
    </citation>
    <scope>NUCLEOTIDE SEQUENCE</scope>
    <source>
        <strain evidence="1">IL203A</strain>
    </source>
</reference>
<protein>
    <submittedName>
        <fullName evidence="1">10175_t:CDS:1</fullName>
    </submittedName>
</protein>
<gene>
    <name evidence="1" type="ORF">DHETER_LOCUS3022</name>
</gene>